<proteinExistence type="inferred from homology"/>
<dbReference type="InterPro" id="IPR051911">
    <property type="entry name" value="SDR_oxidoreductase"/>
</dbReference>
<dbReference type="Gene3D" id="3.40.50.720">
    <property type="entry name" value="NAD(P)-binding Rossmann-like Domain"/>
    <property type="match status" value="1"/>
</dbReference>
<dbReference type="RefSeq" id="WP_183315772.1">
    <property type="nucleotide sequence ID" value="NZ_JACIEN010000001.1"/>
</dbReference>
<dbReference type="PANTHER" id="PTHR43976:SF16">
    <property type="entry name" value="SHORT-CHAIN DEHYDROGENASE_REDUCTASE FAMILY PROTEIN"/>
    <property type="match status" value="1"/>
</dbReference>
<dbReference type="Pfam" id="PF00106">
    <property type="entry name" value="adh_short"/>
    <property type="match status" value="1"/>
</dbReference>
<dbReference type="GO" id="GO:0016491">
    <property type="term" value="F:oxidoreductase activity"/>
    <property type="evidence" value="ECO:0007669"/>
    <property type="project" value="UniProtKB-KW"/>
</dbReference>
<dbReference type="InterPro" id="IPR020904">
    <property type="entry name" value="Sc_DH/Rdtase_CS"/>
</dbReference>
<comment type="caution">
    <text evidence="4">The sequence shown here is derived from an EMBL/GenBank/DDBJ whole genome shotgun (WGS) entry which is preliminary data.</text>
</comment>
<dbReference type="CDD" id="cd05374">
    <property type="entry name" value="17beta-HSD-like_SDR_c"/>
    <property type="match status" value="1"/>
</dbReference>
<dbReference type="PROSITE" id="PS00061">
    <property type="entry name" value="ADH_SHORT"/>
    <property type="match status" value="1"/>
</dbReference>
<dbReference type="EMBL" id="JACIEN010000001">
    <property type="protein sequence ID" value="MBB4015822.1"/>
    <property type="molecule type" value="Genomic_DNA"/>
</dbReference>
<dbReference type="InterPro" id="IPR002347">
    <property type="entry name" value="SDR_fam"/>
</dbReference>
<keyword evidence="2" id="KW-0560">Oxidoreductase</keyword>
<dbReference type="SUPFAM" id="SSF51735">
    <property type="entry name" value="NAD(P)-binding Rossmann-fold domains"/>
    <property type="match status" value="1"/>
</dbReference>
<evidence type="ECO:0000313" key="4">
    <source>
        <dbReference type="EMBL" id="MBB4015822.1"/>
    </source>
</evidence>
<evidence type="ECO:0000256" key="3">
    <source>
        <dbReference type="RuleBase" id="RU000363"/>
    </source>
</evidence>
<dbReference type="Proteomes" id="UP000577362">
    <property type="component" value="Unassembled WGS sequence"/>
</dbReference>
<dbReference type="PRINTS" id="PR00080">
    <property type="entry name" value="SDRFAMILY"/>
</dbReference>
<reference evidence="4 5" key="1">
    <citation type="submission" date="2020-08" db="EMBL/GenBank/DDBJ databases">
        <title>Genomic Encyclopedia of Type Strains, Phase IV (KMG-IV): sequencing the most valuable type-strain genomes for metagenomic binning, comparative biology and taxonomic classification.</title>
        <authorList>
            <person name="Goeker M."/>
        </authorList>
    </citation>
    <scope>NUCLEOTIDE SEQUENCE [LARGE SCALE GENOMIC DNA]</scope>
    <source>
        <strain evidence="4 5">DSM 103737</strain>
    </source>
</reference>
<evidence type="ECO:0000256" key="1">
    <source>
        <dbReference type="ARBA" id="ARBA00006484"/>
    </source>
</evidence>
<protein>
    <submittedName>
        <fullName evidence="4">NAD(P)-dependent dehydrogenase (Short-subunit alcohol dehydrogenase family)</fullName>
    </submittedName>
</protein>
<sequence>MNTVMITGCSSGFGRETAEHFLSKGWSVVATMRTPREGVLPASDRLRLLPLDVTDRGSIAAAVEATGEIDALVNNAGIGWMGPLEGTPEETIRDLFETNTFGAMEMARAVVPQMRAHGSGTIVNVSSSTTLKPLPLLPIYTASKAAVNAFTECLALELEPFGIRTRLVLPGQAPGTRFATNARAKMAGAGGIPEAYRPLAERVFAAHAEAANREVTEPRDVVAAIWRAVTEPDCPLRLPAGADAVALAG</sequence>
<dbReference type="PANTHER" id="PTHR43976">
    <property type="entry name" value="SHORT CHAIN DEHYDROGENASE"/>
    <property type="match status" value="1"/>
</dbReference>
<organism evidence="4 5">
    <name type="scientific">Chelatococcus caeni</name>
    <dbReference type="NCBI Taxonomy" id="1348468"/>
    <lineage>
        <taxon>Bacteria</taxon>
        <taxon>Pseudomonadati</taxon>
        <taxon>Pseudomonadota</taxon>
        <taxon>Alphaproteobacteria</taxon>
        <taxon>Hyphomicrobiales</taxon>
        <taxon>Chelatococcaceae</taxon>
        <taxon>Chelatococcus</taxon>
    </lineage>
</organism>
<evidence type="ECO:0000256" key="2">
    <source>
        <dbReference type="ARBA" id="ARBA00023002"/>
    </source>
</evidence>
<gene>
    <name evidence="4" type="ORF">GGR16_000828</name>
</gene>
<evidence type="ECO:0000313" key="5">
    <source>
        <dbReference type="Proteomes" id="UP000577362"/>
    </source>
</evidence>
<dbReference type="InterPro" id="IPR036291">
    <property type="entry name" value="NAD(P)-bd_dom_sf"/>
</dbReference>
<dbReference type="AlphaFoldDB" id="A0A840BVU0"/>
<accession>A0A840BVU0</accession>
<dbReference type="PRINTS" id="PR00081">
    <property type="entry name" value="GDHRDH"/>
</dbReference>
<comment type="similarity">
    <text evidence="1 3">Belongs to the short-chain dehydrogenases/reductases (SDR) family.</text>
</comment>
<name>A0A840BVU0_9HYPH</name>
<keyword evidence="5" id="KW-1185">Reference proteome</keyword>